<reference evidence="12 13" key="1">
    <citation type="submission" date="2016-10" db="EMBL/GenBank/DDBJ databases">
        <authorList>
            <person name="de Groot N.N."/>
        </authorList>
    </citation>
    <scope>NUCLEOTIDE SEQUENCE [LARGE SCALE GENOMIC DNA]</scope>
    <source>
        <strain evidence="12 13">DSM 8423</strain>
    </source>
</reference>
<dbReference type="GO" id="GO:0019441">
    <property type="term" value="P:L-tryptophan catabolic process to kynurenine"/>
    <property type="evidence" value="ECO:0007669"/>
    <property type="project" value="InterPro"/>
</dbReference>
<evidence type="ECO:0000256" key="1">
    <source>
        <dbReference type="ARBA" id="ARBA00001947"/>
    </source>
</evidence>
<comment type="catalytic activity">
    <reaction evidence="10">
        <text>N-formyl-L-kynurenine + H2O = L-kynurenine + formate + H(+)</text>
        <dbReference type="Rhea" id="RHEA:13009"/>
        <dbReference type="ChEBI" id="CHEBI:15377"/>
        <dbReference type="ChEBI" id="CHEBI:15378"/>
        <dbReference type="ChEBI" id="CHEBI:15740"/>
        <dbReference type="ChEBI" id="CHEBI:57959"/>
        <dbReference type="ChEBI" id="CHEBI:58629"/>
        <dbReference type="EC" id="3.5.1.9"/>
    </reaction>
</comment>
<dbReference type="GO" id="GO:0046872">
    <property type="term" value="F:metal ion binding"/>
    <property type="evidence" value="ECO:0007669"/>
    <property type="project" value="UniProtKB-KW"/>
</dbReference>
<keyword evidence="9" id="KW-0823">Tryptophan catabolism</keyword>
<dbReference type="Pfam" id="PF04199">
    <property type="entry name" value="Cyclase"/>
    <property type="match status" value="1"/>
</dbReference>
<dbReference type="RefSeq" id="WP_093883229.1">
    <property type="nucleotide sequence ID" value="NZ_FOBS01000009.1"/>
</dbReference>
<dbReference type="FunFam" id="3.50.30.50:FF:000001">
    <property type="entry name" value="Kynurenine formamidase"/>
    <property type="match status" value="1"/>
</dbReference>
<dbReference type="Gene3D" id="3.50.30.50">
    <property type="entry name" value="Putative cyclase"/>
    <property type="match status" value="1"/>
</dbReference>
<dbReference type="PANTHER" id="PTHR31118">
    <property type="entry name" value="CYCLASE-LIKE PROTEIN 2"/>
    <property type="match status" value="1"/>
</dbReference>
<protein>
    <recommendedName>
        <fullName evidence="5">Kynurenine formamidase</fullName>
        <ecNumber evidence="4">3.5.1.9</ecNumber>
    </recommendedName>
</protein>
<dbReference type="PANTHER" id="PTHR31118:SF32">
    <property type="entry name" value="KYNURENINE FORMAMIDASE"/>
    <property type="match status" value="1"/>
</dbReference>
<comment type="pathway">
    <text evidence="11">Amino-acid degradation; L-tryptophan degradation via kynurenine pathway; L-kynurenine from L-tryptophan: step 2/2.</text>
</comment>
<evidence type="ECO:0000256" key="4">
    <source>
        <dbReference type="ARBA" id="ARBA00012930"/>
    </source>
</evidence>
<gene>
    <name evidence="12" type="ORF">SAMN04489760_109114</name>
</gene>
<evidence type="ECO:0000256" key="10">
    <source>
        <dbReference type="ARBA" id="ARBA00048496"/>
    </source>
</evidence>
<comment type="cofactor">
    <cofactor evidence="1">
        <name>Zn(2+)</name>
        <dbReference type="ChEBI" id="CHEBI:29105"/>
    </cofactor>
</comment>
<evidence type="ECO:0000256" key="8">
    <source>
        <dbReference type="ARBA" id="ARBA00022833"/>
    </source>
</evidence>
<evidence type="ECO:0000256" key="2">
    <source>
        <dbReference type="ARBA" id="ARBA00002204"/>
    </source>
</evidence>
<keyword evidence="13" id="KW-1185">Reference proteome</keyword>
<proteinExistence type="predicted"/>
<evidence type="ECO:0000256" key="9">
    <source>
        <dbReference type="ARBA" id="ARBA00023079"/>
    </source>
</evidence>
<evidence type="ECO:0000256" key="5">
    <source>
        <dbReference type="ARBA" id="ARBA00014889"/>
    </source>
</evidence>
<evidence type="ECO:0000256" key="6">
    <source>
        <dbReference type="ARBA" id="ARBA00022723"/>
    </source>
</evidence>
<evidence type="ECO:0000256" key="11">
    <source>
        <dbReference type="ARBA" id="ARBA00060547"/>
    </source>
</evidence>
<keyword evidence="8" id="KW-0862">Zinc</keyword>
<dbReference type="EC" id="3.5.1.9" evidence="4"/>
<dbReference type="Proteomes" id="UP000198744">
    <property type="component" value="Unassembled WGS sequence"/>
</dbReference>
<name>A0A1H7X9N6_9BACT</name>
<dbReference type="SUPFAM" id="SSF102198">
    <property type="entry name" value="Putative cyclase"/>
    <property type="match status" value="1"/>
</dbReference>
<sequence>MSQEDKPDHLIDISLPLFGGMITWPDSTGCRLLPVRQIEKGDCVNVSRLDCDVHTGTHIDAPKHHFRGGHSVDHIPLDTLVGPVLVCHLPDARMVSSKELAALALPQDTRRLLLRTSNSERWAKGESGFFPDYVALTADAARWLIDHEVRLIGMDYLSVQRYDDGPLTHQILLEAGVVILEGLNLAGVSPGHYELLCLPLNLVGAEAAPARTILRTWKNSKI</sequence>
<dbReference type="InterPro" id="IPR007325">
    <property type="entry name" value="KFase/CYL"/>
</dbReference>
<keyword evidence="7" id="KW-0378">Hydrolase</keyword>
<dbReference type="STRING" id="43775.SAMN04489760_109114"/>
<evidence type="ECO:0000313" key="12">
    <source>
        <dbReference type="EMBL" id="SEM29739.1"/>
    </source>
</evidence>
<dbReference type="AlphaFoldDB" id="A0A1H7X9N6"/>
<evidence type="ECO:0000313" key="13">
    <source>
        <dbReference type="Proteomes" id="UP000198744"/>
    </source>
</evidence>
<evidence type="ECO:0000256" key="3">
    <source>
        <dbReference type="ARBA" id="ARBA00011738"/>
    </source>
</evidence>
<organism evidence="12 13">
    <name type="scientific">Syntrophus gentianae</name>
    <dbReference type="NCBI Taxonomy" id="43775"/>
    <lineage>
        <taxon>Bacteria</taxon>
        <taxon>Pseudomonadati</taxon>
        <taxon>Thermodesulfobacteriota</taxon>
        <taxon>Syntrophia</taxon>
        <taxon>Syntrophales</taxon>
        <taxon>Syntrophaceae</taxon>
        <taxon>Syntrophus</taxon>
    </lineage>
</organism>
<comment type="subunit">
    <text evidence="3">Homodimer.</text>
</comment>
<accession>A0A1H7X9N6</accession>
<comment type="function">
    <text evidence="2">Catalyzes the hydrolysis of N-formyl-L-kynurenine to L-kynurenine, the second step in the kynurenine pathway of tryptophan degradation.</text>
</comment>
<dbReference type="GO" id="GO:0004061">
    <property type="term" value="F:arylformamidase activity"/>
    <property type="evidence" value="ECO:0007669"/>
    <property type="project" value="UniProtKB-EC"/>
</dbReference>
<dbReference type="EMBL" id="FOBS01000009">
    <property type="protein sequence ID" value="SEM29739.1"/>
    <property type="molecule type" value="Genomic_DNA"/>
</dbReference>
<dbReference type="InterPro" id="IPR037175">
    <property type="entry name" value="KFase_sf"/>
</dbReference>
<keyword evidence="6" id="KW-0479">Metal-binding</keyword>
<evidence type="ECO:0000256" key="7">
    <source>
        <dbReference type="ARBA" id="ARBA00022801"/>
    </source>
</evidence>